<protein>
    <recommendedName>
        <fullName evidence="1">Protein kinase domain-containing protein</fullName>
    </recommendedName>
</protein>
<dbReference type="Pfam" id="PF00069">
    <property type="entry name" value="Pkinase"/>
    <property type="match status" value="1"/>
</dbReference>
<feature type="domain" description="Protein kinase" evidence="1">
    <location>
        <begin position="26"/>
        <end position="311"/>
    </location>
</feature>
<dbReference type="RefSeq" id="WP_216569520.1">
    <property type="nucleotide sequence ID" value="NZ_JAHLOQ010000019.1"/>
</dbReference>
<dbReference type="InterPro" id="IPR000719">
    <property type="entry name" value="Prot_kinase_dom"/>
</dbReference>
<organism evidence="2 3">
    <name type="scientific">Intestinibacter bartlettii</name>
    <dbReference type="NCBI Taxonomy" id="261299"/>
    <lineage>
        <taxon>Bacteria</taxon>
        <taxon>Bacillati</taxon>
        <taxon>Bacillota</taxon>
        <taxon>Clostridia</taxon>
        <taxon>Peptostreptococcales</taxon>
        <taxon>Peptostreptococcaceae</taxon>
        <taxon>Intestinibacter</taxon>
    </lineage>
</organism>
<comment type="caution">
    <text evidence="2">The sequence shown here is derived from an EMBL/GenBank/DDBJ whole genome shotgun (WGS) entry which is preliminary data.</text>
</comment>
<dbReference type="SMART" id="SM00220">
    <property type="entry name" value="S_TKc"/>
    <property type="match status" value="1"/>
</dbReference>
<dbReference type="InterPro" id="IPR002182">
    <property type="entry name" value="NB-ARC"/>
</dbReference>
<evidence type="ECO:0000313" key="3">
    <source>
        <dbReference type="Proteomes" id="UP001196301"/>
    </source>
</evidence>
<dbReference type="Pfam" id="PF00931">
    <property type="entry name" value="NB-ARC"/>
    <property type="match status" value="1"/>
</dbReference>
<dbReference type="Proteomes" id="UP001196301">
    <property type="component" value="Unassembled WGS sequence"/>
</dbReference>
<dbReference type="EMBL" id="JAHLOQ010000019">
    <property type="protein sequence ID" value="MBU5336400.1"/>
    <property type="molecule type" value="Genomic_DNA"/>
</dbReference>
<sequence>MRQALKIGQRVSLISNCENCKKIYEYVIKEVTGFGASCIVYGAYYEDSLGIKHLVRLKEFYPVCMDISRDENLNLDVKDEYKQKFNEEGNLFIKAYKNNTLFQSNLETLNSTGNVQNFLYGNNTMYMVVNYNNGISYDKVNGESIHDIFQIGLTLSKTIGVYHKYGYLHLDIKPENILKLPETNELIILFDFGSVDSIENIHSGKTKNLSYSEKWAAPEQLQHKVSKICEATDIYSIGAVLFYKIMGRIPGLDDRKVFATWEFDLKDKKFEGCNPKIFKYIKELFKNTLRVKPSKRYKSIDELVKILEKLVILSIPNSIYLKSNFVQNDNIFIGRQEEIKLIHDKLKSETNSVFIHGFGGIGKSVLAKQYAFLHKNDYDTIVFASYLTNIMDLVLNDREISIANFQRVEKEDDRKYFKRKMDKLYELSDNRTLIILDNFDVDEDDNLEYLLNCGCKFIVTTRNDFTDYNYHQVEIEAFENIEELENLFFCYNKIEYSEEEINQIRDIIEMVDRHTMTVELIAKQLRITEIKPIVLYKKLKSLEGITSVNKEKVKLKKDKKLSNKSIMNHLEVVFDIAKLSKLEKYILMNMSLIANVKIDKIEFMKWCCIDEFENINLLIDRGWVEFKDNRISLHQIIIDLVYNKLTPTSEKCEKLLQTMTQMATMRIKNNTTKRNQYINLIGIFADRIKGNNMELAQFYNNFAELLSSRYKDNCFYYYKKAVNIYEDLDNHIDIYIDNKIKEKLIEVNFNMGAAYINLMEEKAIYTVKKDEIIRYYLDEIKTSFDTCIKLQKYISGEKSLQIANKYIKIAQVIFYSFDSIYRVLDNIQAKEYFSYFEKCLIKSFEIKKEILGIDNEETKDICYELYQYYLADSTNMMMFEDLIQDKKKALYYGELYIGE</sequence>
<dbReference type="PANTHER" id="PTHR24347">
    <property type="entry name" value="SERINE/THREONINE-PROTEIN KINASE"/>
    <property type="match status" value="1"/>
</dbReference>
<accession>A0ABS6DX19</accession>
<reference evidence="2 3" key="1">
    <citation type="submission" date="2021-06" db="EMBL/GenBank/DDBJ databases">
        <authorList>
            <person name="Sun Q."/>
            <person name="Li D."/>
        </authorList>
    </citation>
    <scope>NUCLEOTIDE SEQUENCE [LARGE SCALE GENOMIC DNA]</scope>
    <source>
        <strain evidence="2 3">N19</strain>
    </source>
</reference>
<keyword evidence="3" id="KW-1185">Reference proteome</keyword>
<proteinExistence type="predicted"/>
<gene>
    <name evidence="2" type="ORF">KQI20_08105</name>
</gene>
<evidence type="ECO:0000259" key="1">
    <source>
        <dbReference type="PROSITE" id="PS50011"/>
    </source>
</evidence>
<evidence type="ECO:0000313" key="2">
    <source>
        <dbReference type="EMBL" id="MBU5336400.1"/>
    </source>
</evidence>
<dbReference type="PROSITE" id="PS50011">
    <property type="entry name" value="PROTEIN_KINASE_DOM"/>
    <property type="match status" value="1"/>
</dbReference>
<name>A0ABS6DX19_9FIRM</name>